<name>A0AB38THZ3_9HYPH</name>
<keyword evidence="2" id="KW-1185">Reference proteome</keyword>
<evidence type="ECO:0000313" key="2">
    <source>
        <dbReference type="Proteomes" id="UP001060070"/>
    </source>
</evidence>
<dbReference type="RefSeq" id="WP_024504126.1">
    <property type="nucleotide sequence ID" value="NZ_CP088147.1"/>
</dbReference>
<gene>
    <name evidence="1" type="ORF">LRP29_13325</name>
</gene>
<sequence length="378" mass="42600">MIKLQRRLLFVYRMKFKFGEYVGLSRLRSRDLDDMLPHLSLPMPNDWDHEDKRKLSLDECQSKFADRLSKHLRKRPAVIDSHRFDQDDEFKTASPHPIREFAERARLLGCCIIPAITVEPSGALTVAVREIVRRNQSGIVLKLALGDLEDSRLGEKVDTVLGGVGVSAKDAMLCIDLGEFEIENPEEVAEALSFQIAAVPYLQDWAHVYITVGTFSAEIAKIGFNSTKSIERGEWELYHALMSRSDLPRRVVYADYGIENPNFLRNPQHSRASAHIRYTLDKGSLISKGGSIPKMSFAAIRAAAKSIVDHPQYDGPAYSFGDAFIKKISDGQAVGNPSYWRAAGVAHHATKILEQVRSMFGLTVREDQPETQRQEQLF</sequence>
<dbReference type="Proteomes" id="UP001060070">
    <property type="component" value="Chromosome"/>
</dbReference>
<dbReference type="EMBL" id="CP088147">
    <property type="protein sequence ID" value="UTU54308.1"/>
    <property type="molecule type" value="Genomic_DNA"/>
</dbReference>
<accession>A0AB38THZ3</accession>
<evidence type="ECO:0000313" key="1">
    <source>
        <dbReference type="EMBL" id="UTU54308.1"/>
    </source>
</evidence>
<dbReference type="Pfam" id="PF14350">
    <property type="entry name" value="Beta_protein"/>
    <property type="match status" value="1"/>
</dbReference>
<proteinExistence type="predicted"/>
<dbReference type="AlphaFoldDB" id="A0AB38THZ3"/>
<organism evidence="1 2">
    <name type="scientific">Mesorhizobium ciceri</name>
    <dbReference type="NCBI Taxonomy" id="39645"/>
    <lineage>
        <taxon>Bacteria</taxon>
        <taxon>Pseudomonadati</taxon>
        <taxon>Pseudomonadota</taxon>
        <taxon>Alphaproteobacteria</taxon>
        <taxon>Hyphomicrobiales</taxon>
        <taxon>Phyllobacteriaceae</taxon>
        <taxon>Mesorhizobium</taxon>
    </lineage>
</organism>
<reference evidence="1 2" key="1">
    <citation type="journal article" date="2022" name="Microbiol. Resour. Announc.">
        <title>Complete Genome Sequence of Mesorhizobium ciceri Strain R30, a Rhizobium Used as a Commercial Inoculant for Chickpea in Argentina.</title>
        <authorList>
            <person name="Foresto E."/>
            <person name="Revale S."/>
            <person name="Primo E."/>
            <person name="Nievas F."/>
            <person name="Carezzano E."/>
            <person name="Puente M."/>
            <person name="Alzari P."/>
            <person name="Mart M."/>
            <person name="Ben-Assaya M."/>
            <person name="Mornico D."/>
            <person name="Santoro M."/>
            <person name="Mart F."/>
            <person name="Giordano W."/>
            <person name="Bogino P."/>
        </authorList>
    </citation>
    <scope>NUCLEOTIDE SEQUENCE [LARGE SCALE GENOMIC DNA]</scope>
    <source>
        <strain evidence="1 2">R30</strain>
    </source>
</reference>
<dbReference type="InterPro" id="IPR025683">
    <property type="entry name" value="Protein_beta"/>
</dbReference>
<protein>
    <submittedName>
        <fullName evidence="1">Beta family protein</fullName>
    </submittedName>
</protein>